<comment type="similarity">
    <text evidence="2">Belongs to the NOC2 family.</text>
</comment>
<dbReference type="GO" id="GO:0005654">
    <property type="term" value="C:nucleoplasm"/>
    <property type="evidence" value="ECO:0007669"/>
    <property type="project" value="TreeGrafter"/>
</dbReference>
<dbReference type="GO" id="GO:0005730">
    <property type="term" value="C:nucleolus"/>
    <property type="evidence" value="ECO:0007669"/>
    <property type="project" value="TreeGrafter"/>
</dbReference>
<evidence type="ECO:0000256" key="2">
    <source>
        <dbReference type="ARBA" id="ARBA00005907"/>
    </source>
</evidence>
<dbReference type="Proteomes" id="UP000054477">
    <property type="component" value="Unassembled WGS sequence"/>
</dbReference>
<keyword evidence="6" id="KW-1185">Reference proteome</keyword>
<reference evidence="6" key="2">
    <citation type="submission" date="2015-01" db="EMBL/GenBank/DDBJ databases">
        <title>Evolutionary Origins and Diversification of the Mycorrhizal Mutualists.</title>
        <authorList>
            <consortium name="DOE Joint Genome Institute"/>
            <consortium name="Mycorrhizal Genomics Consortium"/>
            <person name="Kohler A."/>
            <person name="Kuo A."/>
            <person name="Nagy L.G."/>
            <person name="Floudas D."/>
            <person name="Copeland A."/>
            <person name="Barry K.W."/>
            <person name="Cichocki N."/>
            <person name="Veneault-Fourrey C."/>
            <person name="LaButti K."/>
            <person name="Lindquist E.A."/>
            <person name="Lipzen A."/>
            <person name="Lundell T."/>
            <person name="Morin E."/>
            <person name="Murat C."/>
            <person name="Riley R."/>
            <person name="Ohm R."/>
            <person name="Sun H."/>
            <person name="Tunlid A."/>
            <person name="Henrissat B."/>
            <person name="Grigoriev I.V."/>
            <person name="Hibbett D.S."/>
            <person name="Martin F."/>
        </authorList>
    </citation>
    <scope>NUCLEOTIDE SEQUENCE [LARGE SCALE GENOMIC DNA]</scope>
    <source>
        <strain evidence="6">LaAM-08-1</strain>
    </source>
</reference>
<proteinExistence type="inferred from homology"/>
<feature type="compositionally biased region" description="Basic residues" evidence="4">
    <location>
        <begin position="1"/>
        <end position="10"/>
    </location>
</feature>
<reference evidence="5 6" key="1">
    <citation type="submission" date="2014-04" db="EMBL/GenBank/DDBJ databases">
        <authorList>
            <consortium name="DOE Joint Genome Institute"/>
            <person name="Kuo A."/>
            <person name="Kohler A."/>
            <person name="Nagy L.G."/>
            <person name="Floudas D."/>
            <person name="Copeland A."/>
            <person name="Barry K.W."/>
            <person name="Cichocki N."/>
            <person name="Veneault-Fourrey C."/>
            <person name="LaButti K."/>
            <person name="Lindquist E.A."/>
            <person name="Lipzen A."/>
            <person name="Lundell T."/>
            <person name="Morin E."/>
            <person name="Murat C."/>
            <person name="Sun H."/>
            <person name="Tunlid A."/>
            <person name="Henrissat B."/>
            <person name="Grigoriev I.V."/>
            <person name="Hibbett D.S."/>
            <person name="Martin F."/>
            <person name="Nordberg H.P."/>
            <person name="Cantor M.N."/>
            <person name="Hua S.X."/>
        </authorList>
    </citation>
    <scope>NUCLEOTIDE SEQUENCE [LARGE SCALE GENOMIC DNA]</scope>
    <source>
        <strain evidence="5 6">LaAM-08-1</strain>
    </source>
</reference>
<dbReference type="HOGENOM" id="CLU_011272_0_0_1"/>
<comment type="subcellular location">
    <subcellularLocation>
        <location evidence="1">Nucleus</location>
    </subcellularLocation>
</comment>
<evidence type="ECO:0000313" key="5">
    <source>
        <dbReference type="EMBL" id="KIK09469.1"/>
    </source>
</evidence>
<accession>A0A0C9Y664</accession>
<feature type="compositionally biased region" description="Acidic residues" evidence="4">
    <location>
        <begin position="88"/>
        <end position="114"/>
    </location>
</feature>
<evidence type="ECO:0000313" key="6">
    <source>
        <dbReference type="Proteomes" id="UP000054477"/>
    </source>
</evidence>
<organism evidence="5 6">
    <name type="scientific">Laccaria amethystina LaAM-08-1</name>
    <dbReference type="NCBI Taxonomy" id="1095629"/>
    <lineage>
        <taxon>Eukaryota</taxon>
        <taxon>Fungi</taxon>
        <taxon>Dikarya</taxon>
        <taxon>Basidiomycota</taxon>
        <taxon>Agaricomycotina</taxon>
        <taxon>Agaricomycetes</taxon>
        <taxon>Agaricomycetidae</taxon>
        <taxon>Agaricales</taxon>
        <taxon>Agaricineae</taxon>
        <taxon>Hydnangiaceae</taxon>
        <taxon>Laccaria</taxon>
    </lineage>
</organism>
<dbReference type="EMBL" id="KN838538">
    <property type="protein sequence ID" value="KIK09469.1"/>
    <property type="molecule type" value="Genomic_DNA"/>
</dbReference>
<keyword evidence="3" id="KW-0539">Nucleus</keyword>
<dbReference type="GO" id="GO:0030691">
    <property type="term" value="C:Noc2p-Noc3p complex"/>
    <property type="evidence" value="ECO:0007669"/>
    <property type="project" value="TreeGrafter"/>
</dbReference>
<evidence type="ECO:0008006" key="7">
    <source>
        <dbReference type="Google" id="ProtNLM"/>
    </source>
</evidence>
<dbReference type="OrthoDB" id="10266662at2759"/>
<dbReference type="PANTHER" id="PTHR12687:SF4">
    <property type="entry name" value="NUCLEOLAR COMPLEX PROTEIN 2 HOMOLOG"/>
    <property type="match status" value="1"/>
</dbReference>
<dbReference type="STRING" id="1095629.A0A0C9Y664"/>
<feature type="region of interest" description="Disordered" evidence="4">
    <location>
        <begin position="1"/>
        <end position="119"/>
    </location>
</feature>
<evidence type="ECO:0000256" key="3">
    <source>
        <dbReference type="ARBA" id="ARBA00023242"/>
    </source>
</evidence>
<dbReference type="GO" id="GO:0030690">
    <property type="term" value="C:Noc1p-Noc2p complex"/>
    <property type="evidence" value="ECO:0007669"/>
    <property type="project" value="TreeGrafter"/>
</dbReference>
<dbReference type="AlphaFoldDB" id="A0A0C9Y664"/>
<gene>
    <name evidence="5" type="ORF">K443DRAFT_82605</name>
</gene>
<dbReference type="GO" id="GO:0042273">
    <property type="term" value="P:ribosomal large subunit biogenesis"/>
    <property type="evidence" value="ECO:0007669"/>
    <property type="project" value="TreeGrafter"/>
</dbReference>
<dbReference type="Pfam" id="PF03715">
    <property type="entry name" value="Noc2"/>
    <property type="match status" value="1"/>
</dbReference>
<dbReference type="SUPFAM" id="SSF48371">
    <property type="entry name" value="ARM repeat"/>
    <property type="match status" value="1"/>
</dbReference>
<protein>
    <recommendedName>
        <fullName evidence="7">Nucleolar complex protein 2</fullName>
    </recommendedName>
</protein>
<dbReference type="InterPro" id="IPR005343">
    <property type="entry name" value="Noc2"/>
</dbReference>
<dbReference type="PANTHER" id="PTHR12687">
    <property type="entry name" value="NUCLEOLAR COMPLEX 2 AND RAD4-RELATED"/>
    <property type="match status" value="1"/>
</dbReference>
<sequence>MGKKAAKSTKKFAASGQLKKTIEARRKHQQIRQKVEGRKGQKNGKSKTRLEAREEKDSDQDVENEPTTKSTKRMTVDDFLSGNFMQGSDDDAEDLENIGSDEESADDDGMDSDDGSFASVDDLETEGELHLHELSKLAEKDPEFFKYLQENDQELLQFNPDAPIDAAASDDEEMEDAEDVVVKGDRLPVLTKAHLQRWQKALLEQRSLRALRKMLIAFRSASHMNEEGQVLAWSIDSSSVYNKLVTTALMYTPVVLEHHIPYKTLANGKFKQPTQTQKFKTLQKLVLSYLNNIIHILLQLTDNEMLRLALSGSAKLIPYIMSSRKAVKQYLKKCLELWSTGDDSVRITAFLSIQKLASSPDESVMDTILKSTYLTLMRSSKSTNAHTLPLINLMKNSASELFCVDHSTAYQHAFGYIRQLAVHLRNSMKIKTKEAYKQVYNWQYVHCIDFWCIVLGKACDVQTEAQASKQSALRPLIYPLIQVCLGSIKLVPNSRSYPFHLQIIRSLLHLTRHTRTYVPLSPYLVPILTSTLLSSRPKSSTLRPLDFDVQIRVPQQYTKTRVYTEGLTEEATFLLAEWLSSVPVHGSIAFPEIVIPVVVALRKSIKSSAKAGTNKDQSLVKILLERIDDSVRWLEQRRKDVSFAPGKMDVVKDWERSLISKLGDAPLNKYLKVQTKIREKRRNLVDKARDGEDEILED</sequence>
<dbReference type="InterPro" id="IPR016024">
    <property type="entry name" value="ARM-type_fold"/>
</dbReference>
<evidence type="ECO:0000256" key="1">
    <source>
        <dbReference type="ARBA" id="ARBA00004123"/>
    </source>
</evidence>
<name>A0A0C9Y664_9AGAR</name>
<evidence type="ECO:0000256" key="4">
    <source>
        <dbReference type="SAM" id="MobiDB-lite"/>
    </source>
</evidence>